<dbReference type="FunFam" id="1.20.5.170:FF:000001">
    <property type="entry name" value="Tropomyosin alpha-1 chain isoform 1"/>
    <property type="match status" value="1"/>
</dbReference>
<evidence type="ECO:0000313" key="5">
    <source>
        <dbReference type="Proteomes" id="UP000053825"/>
    </source>
</evidence>
<dbReference type="SUPFAM" id="SSF57997">
    <property type="entry name" value="Tropomyosin"/>
    <property type="match status" value="1"/>
</dbReference>
<sequence>MQQCLQNLEKSEERRFTAQTKLTQAMETAEDAKRICKVLENRSKQDEERMDHLMAQLKEARLIAEDADTKSDEISRKLAFVEDELEFFFARRMYDESKIMEREDELFIVGNILKSLEVSEEKANQRVEEFKTQLKELKMKLKTAEKRAIIAEKMVKVFSKELDAREDFLFREKEKYKYICDDMDSTFAELTGY</sequence>
<protein>
    <submittedName>
        <fullName evidence="4">Tropomyosin-2</fullName>
    </submittedName>
</protein>
<proteinExistence type="inferred from homology"/>
<evidence type="ECO:0000256" key="2">
    <source>
        <dbReference type="ARBA" id="ARBA00023054"/>
    </source>
</evidence>
<gene>
    <name evidence="4" type="ORF">WH47_07220</name>
</gene>
<keyword evidence="2 3" id="KW-0175">Coiled coil</keyword>
<dbReference type="InterPro" id="IPR000533">
    <property type="entry name" value="Tropomyosin"/>
</dbReference>
<dbReference type="Proteomes" id="UP000053825">
    <property type="component" value="Unassembled WGS sequence"/>
</dbReference>
<organism evidence="4 5">
    <name type="scientific">Habropoda laboriosa</name>
    <dbReference type="NCBI Taxonomy" id="597456"/>
    <lineage>
        <taxon>Eukaryota</taxon>
        <taxon>Metazoa</taxon>
        <taxon>Ecdysozoa</taxon>
        <taxon>Arthropoda</taxon>
        <taxon>Hexapoda</taxon>
        <taxon>Insecta</taxon>
        <taxon>Pterygota</taxon>
        <taxon>Neoptera</taxon>
        <taxon>Endopterygota</taxon>
        <taxon>Hymenoptera</taxon>
        <taxon>Apocrita</taxon>
        <taxon>Aculeata</taxon>
        <taxon>Apoidea</taxon>
        <taxon>Anthophila</taxon>
        <taxon>Apidae</taxon>
        <taxon>Habropoda</taxon>
    </lineage>
</organism>
<dbReference type="OrthoDB" id="128924at2759"/>
<name>A0A0L7R5V9_9HYME</name>
<dbReference type="STRING" id="597456.A0A0L7R5V9"/>
<dbReference type="AlphaFoldDB" id="A0A0L7R5V9"/>
<dbReference type="EMBL" id="KQ414648">
    <property type="protein sequence ID" value="KOC66151.1"/>
    <property type="molecule type" value="Genomic_DNA"/>
</dbReference>
<accession>A0A0L7R5V9</accession>
<dbReference type="Pfam" id="PF00261">
    <property type="entry name" value="Tropomyosin"/>
    <property type="match status" value="1"/>
</dbReference>
<keyword evidence="5" id="KW-1185">Reference proteome</keyword>
<dbReference type="PANTHER" id="PTHR19269">
    <property type="entry name" value="TROPOMYOSIN"/>
    <property type="match status" value="1"/>
</dbReference>
<feature type="coiled-coil region" evidence="3">
    <location>
        <begin position="22"/>
        <end position="84"/>
    </location>
</feature>
<evidence type="ECO:0000256" key="3">
    <source>
        <dbReference type="SAM" id="Coils"/>
    </source>
</evidence>
<dbReference type="PRINTS" id="PR00194">
    <property type="entry name" value="TROPOMYOSIN"/>
</dbReference>
<feature type="coiled-coil region" evidence="3">
    <location>
        <begin position="113"/>
        <end position="154"/>
    </location>
</feature>
<dbReference type="Gene3D" id="1.20.5.170">
    <property type="match status" value="2"/>
</dbReference>
<reference evidence="4 5" key="1">
    <citation type="submission" date="2015-07" db="EMBL/GenBank/DDBJ databases">
        <title>The genome of Habropoda laboriosa.</title>
        <authorList>
            <person name="Pan H."/>
            <person name="Kapheim K."/>
        </authorList>
    </citation>
    <scope>NUCLEOTIDE SEQUENCE [LARGE SCALE GENOMIC DNA]</scope>
    <source>
        <strain evidence="4">0110345459</strain>
    </source>
</reference>
<comment type="similarity">
    <text evidence="1">Belongs to the tropomyosin family.</text>
</comment>
<evidence type="ECO:0000313" key="4">
    <source>
        <dbReference type="EMBL" id="KOC66151.1"/>
    </source>
</evidence>
<evidence type="ECO:0000256" key="1">
    <source>
        <dbReference type="ARBA" id="ARBA00009036"/>
    </source>
</evidence>